<evidence type="ECO:0000313" key="3">
    <source>
        <dbReference type="Proteomes" id="UP000191554"/>
    </source>
</evidence>
<proteinExistence type="predicted"/>
<evidence type="ECO:0000256" key="1">
    <source>
        <dbReference type="SAM" id="SignalP"/>
    </source>
</evidence>
<organism evidence="2 3">
    <name type="scientific">Ruminiclostridium hungatei</name>
    <name type="common">Clostridium hungatei</name>
    <dbReference type="NCBI Taxonomy" id="48256"/>
    <lineage>
        <taxon>Bacteria</taxon>
        <taxon>Bacillati</taxon>
        <taxon>Bacillota</taxon>
        <taxon>Clostridia</taxon>
        <taxon>Eubacteriales</taxon>
        <taxon>Oscillospiraceae</taxon>
        <taxon>Ruminiclostridium</taxon>
    </lineage>
</organism>
<accession>A0A1V4SKP9</accession>
<dbReference type="Proteomes" id="UP000191554">
    <property type="component" value="Unassembled WGS sequence"/>
</dbReference>
<dbReference type="AlphaFoldDB" id="A0A1V4SKP9"/>
<feature type="chain" id="PRO_5012053516" description="Bacterial Ig domain-containing protein" evidence="1">
    <location>
        <begin position="29"/>
        <end position="352"/>
    </location>
</feature>
<feature type="signal peptide" evidence="1">
    <location>
        <begin position="1"/>
        <end position="28"/>
    </location>
</feature>
<reference evidence="2 3" key="1">
    <citation type="submission" date="2017-03" db="EMBL/GenBank/DDBJ databases">
        <title>Genome sequence of Clostridium hungatei DSM 14427.</title>
        <authorList>
            <person name="Poehlein A."/>
            <person name="Daniel R."/>
        </authorList>
    </citation>
    <scope>NUCLEOTIDE SEQUENCE [LARGE SCALE GENOMIC DNA]</scope>
    <source>
        <strain evidence="2 3">DSM 14427</strain>
    </source>
</reference>
<protein>
    <recommendedName>
        <fullName evidence="4">Bacterial Ig domain-containing protein</fullName>
    </recommendedName>
</protein>
<name>A0A1V4SKP9_RUMHU</name>
<sequence>MKRVKKFLTVMLVFAMVIGVFPTMSASAATKTIKDYVETSNDGVVHLGMNNKKLEDYALEDGKPFMSGDVEEHGESDLVKVTFKEDGFFFLGGSVTSNSVNLSTGYAYIYANASKSNVLWKSEIMRKKGGWELGGIPVNKGESIYISCYGQTGFGNPTKYNFYASFTPASYIAKPTKATVNKDGTVDLHISNVLKDSIGMRVRYAVGAVDTLRVARNEVKFFQTDREEEPGSIITLPKAGTYTLYVSCNFLNNAYTDCVLIVNTNDYIPKTTPKPAAPVAMYAGTKVVIGVAEPGATVAVKYNNKTVNVTADKKTGLYIAKIATALKKGASVDVVQTVNGIKSISCTVKVTE</sequence>
<dbReference type="EMBL" id="MZGX01000008">
    <property type="protein sequence ID" value="OPX44468.1"/>
    <property type="molecule type" value="Genomic_DNA"/>
</dbReference>
<evidence type="ECO:0008006" key="4">
    <source>
        <dbReference type="Google" id="ProtNLM"/>
    </source>
</evidence>
<evidence type="ECO:0000313" key="2">
    <source>
        <dbReference type="EMBL" id="OPX44468.1"/>
    </source>
</evidence>
<comment type="caution">
    <text evidence="2">The sequence shown here is derived from an EMBL/GenBank/DDBJ whole genome shotgun (WGS) entry which is preliminary data.</text>
</comment>
<keyword evidence="1" id="KW-0732">Signal</keyword>
<dbReference type="RefSeq" id="WP_080063914.1">
    <property type="nucleotide sequence ID" value="NZ_MZGX01000008.1"/>
</dbReference>
<gene>
    <name evidence="2" type="ORF">CLHUN_14610</name>
</gene>
<keyword evidence="3" id="KW-1185">Reference proteome</keyword>